<reference evidence="2" key="1">
    <citation type="submission" date="2016-05" db="EMBL/GenBank/DDBJ databases">
        <authorList>
            <person name="Lavstsen T."/>
            <person name="Jespersen J.S."/>
        </authorList>
    </citation>
    <scope>NUCLEOTIDE SEQUENCE</scope>
    <source>
        <tissue evidence="2">Brain</tissue>
    </source>
</reference>
<feature type="non-terminal residue" evidence="2">
    <location>
        <position position="1"/>
    </location>
</feature>
<dbReference type="EMBL" id="HADY01012885">
    <property type="protein sequence ID" value="SBP51370.1"/>
    <property type="molecule type" value="Transcribed_RNA"/>
</dbReference>
<evidence type="ECO:0000313" key="2">
    <source>
        <dbReference type="EMBL" id="SBP51370.1"/>
    </source>
</evidence>
<accession>A0A1A8AAY0</accession>
<feature type="region of interest" description="Disordered" evidence="1">
    <location>
        <begin position="1"/>
        <end position="43"/>
    </location>
</feature>
<protein>
    <submittedName>
        <fullName evidence="2">Kinesin family member 26Aa</fullName>
    </submittedName>
</protein>
<sequence>RLRSAEDEEEEAQKRPNPEGSLSAGELSRYGNPEEQDEEGEELQSLCRRCHVMASQLTEQVATLTDATAMKVRNSRSLRFLQQGKSP</sequence>
<organism evidence="2">
    <name type="scientific">Nothobranchius furzeri</name>
    <name type="common">Turquoise killifish</name>
    <dbReference type="NCBI Taxonomy" id="105023"/>
    <lineage>
        <taxon>Eukaryota</taxon>
        <taxon>Metazoa</taxon>
        <taxon>Chordata</taxon>
        <taxon>Craniata</taxon>
        <taxon>Vertebrata</taxon>
        <taxon>Euteleostomi</taxon>
        <taxon>Actinopterygii</taxon>
        <taxon>Neopterygii</taxon>
        <taxon>Teleostei</taxon>
        <taxon>Neoteleostei</taxon>
        <taxon>Acanthomorphata</taxon>
        <taxon>Ovalentaria</taxon>
        <taxon>Atherinomorphae</taxon>
        <taxon>Cyprinodontiformes</taxon>
        <taxon>Nothobranchiidae</taxon>
        <taxon>Nothobranchius</taxon>
    </lineage>
</organism>
<reference evidence="2" key="2">
    <citation type="submission" date="2016-06" db="EMBL/GenBank/DDBJ databases">
        <title>The genome of a short-lived fish provides insights into sex chromosome evolution and the genetic control of aging.</title>
        <authorList>
            <person name="Reichwald K."/>
            <person name="Felder M."/>
            <person name="Petzold A."/>
            <person name="Koch P."/>
            <person name="Groth M."/>
            <person name="Platzer M."/>
        </authorList>
    </citation>
    <scope>NUCLEOTIDE SEQUENCE</scope>
    <source>
        <tissue evidence="2">Brain</tissue>
    </source>
</reference>
<dbReference type="AlphaFoldDB" id="A0A1A8AAY0"/>
<proteinExistence type="predicted"/>
<gene>
    <name evidence="2" type="primary">KIF26AA</name>
</gene>
<evidence type="ECO:0000256" key="1">
    <source>
        <dbReference type="SAM" id="MobiDB-lite"/>
    </source>
</evidence>
<name>A0A1A8AAY0_NOTFU</name>
<feature type="non-terminal residue" evidence="2">
    <location>
        <position position="87"/>
    </location>
</feature>
<feature type="compositionally biased region" description="Acidic residues" evidence="1">
    <location>
        <begin position="1"/>
        <end position="11"/>
    </location>
</feature>